<dbReference type="RefSeq" id="WP_143645702.1">
    <property type="nucleotide sequence ID" value="NZ_JABJWZ010000002.1"/>
</dbReference>
<evidence type="ECO:0008006" key="7">
    <source>
        <dbReference type="Google" id="ProtNLM"/>
    </source>
</evidence>
<name>A0A5P0YJD7_9ACTN</name>
<proteinExistence type="predicted"/>
<reference evidence="1" key="3">
    <citation type="journal article" name="Syst. Appl. Microbiol.">
        <title>Streptomyces alkaliterrae sp. nov., isolated from an alkaline soil, and emended descriptions of Streptomyces alkaliphilus, Streptomyces calidiresistens and Streptomyces durbertensis.</title>
        <authorList>
            <person name="Swiecimska M."/>
            <person name="Golinska P."/>
            <person name="Nouioui I."/>
            <person name="Wypij M."/>
            <person name="Rai M."/>
            <person name="Sangal V."/>
            <person name="Goodfellow M."/>
        </authorList>
    </citation>
    <scope>NUCLEOTIDE SEQUENCE</scope>
    <source>
        <strain evidence="1">OF3</strain>
        <strain evidence="2">OF8</strain>
    </source>
</reference>
<dbReference type="EMBL" id="VJYK02000001">
    <property type="protein sequence ID" value="MQS00321.1"/>
    <property type="molecule type" value="Genomic_DNA"/>
</dbReference>
<organism evidence="3 4">
    <name type="scientific">Streptomyces alkaliterrae</name>
    <dbReference type="NCBI Taxonomy" id="2213162"/>
    <lineage>
        <taxon>Bacteria</taxon>
        <taxon>Bacillati</taxon>
        <taxon>Actinomycetota</taxon>
        <taxon>Actinomycetes</taxon>
        <taxon>Kitasatosporales</taxon>
        <taxon>Streptomycetaceae</taxon>
        <taxon>Streptomyces</taxon>
    </lineage>
</organism>
<sequence length="133" mass="15218">MSRSRFTIRVEGLRELQQAMRRLRDSELDRRVKDVNKDVAKLVAAEAKSLRAVPTKSGKLRRSIGALASRSDASVKAGSAARVPYAGPLHWGWRRRNIRPRPFLRWAAGRKYDEAHETYTEGMAEVMRDRLES</sequence>
<evidence type="ECO:0000313" key="5">
    <source>
        <dbReference type="Proteomes" id="UP000517765"/>
    </source>
</evidence>
<evidence type="ECO:0000313" key="2">
    <source>
        <dbReference type="EMBL" id="MBB1259301.1"/>
    </source>
</evidence>
<evidence type="ECO:0000313" key="4">
    <source>
        <dbReference type="Proteomes" id="UP000320857"/>
    </source>
</evidence>
<accession>A0A5P0YJD7</accession>
<dbReference type="EMBL" id="JABJXA010000049">
    <property type="protein sequence ID" value="MBB1259301.1"/>
    <property type="molecule type" value="Genomic_DNA"/>
</dbReference>
<gene>
    <name evidence="3" type="ORF">FNX44_000190</name>
    <name evidence="1" type="ORF">H3146_00465</name>
    <name evidence="2" type="ORF">H3147_10680</name>
</gene>
<reference evidence="3 4" key="1">
    <citation type="submission" date="2019-10" db="EMBL/GenBank/DDBJ databases">
        <title>Streptomyces sp. nov., a novel actinobacterium isolated from alkaline environment.</title>
        <authorList>
            <person name="Golinska P."/>
        </authorList>
    </citation>
    <scope>NUCLEOTIDE SEQUENCE [LARGE SCALE GENOMIC DNA]</scope>
    <source>
        <strain evidence="3 4">OF1</strain>
    </source>
</reference>
<keyword evidence="4" id="KW-1185">Reference proteome</keyword>
<dbReference type="OrthoDB" id="3237109at2"/>
<dbReference type="Proteomes" id="UP000320857">
    <property type="component" value="Unassembled WGS sequence"/>
</dbReference>
<dbReference type="EMBL" id="JABJWZ010000002">
    <property type="protein sequence ID" value="MBB1251842.1"/>
    <property type="molecule type" value="Genomic_DNA"/>
</dbReference>
<protein>
    <recommendedName>
        <fullName evidence="7">HK97 gp10 family phage protein</fullName>
    </recommendedName>
</protein>
<reference evidence="5 6" key="2">
    <citation type="submission" date="2020-05" db="EMBL/GenBank/DDBJ databases">
        <title>Classification of alakaliphilic streptomycetes isolated from an alkaline soil next to Lonar Crater, India and a proposal for the recognition of Streptomyces alkaliterrae sp. nov.</title>
        <authorList>
            <person name="Golinska P."/>
        </authorList>
    </citation>
    <scope>NUCLEOTIDE SEQUENCE [LARGE SCALE GENOMIC DNA]</scope>
    <source>
        <strain evidence="6">OF3</strain>
        <strain evidence="5">OF8</strain>
    </source>
</reference>
<comment type="caution">
    <text evidence="3">The sequence shown here is derived from an EMBL/GenBank/DDBJ whole genome shotgun (WGS) entry which is preliminary data.</text>
</comment>
<dbReference type="Proteomes" id="UP000517765">
    <property type="component" value="Unassembled WGS sequence"/>
</dbReference>
<dbReference type="AlphaFoldDB" id="A0A5P0YJD7"/>
<evidence type="ECO:0000313" key="6">
    <source>
        <dbReference type="Proteomes" id="UP000525686"/>
    </source>
</evidence>
<evidence type="ECO:0000313" key="3">
    <source>
        <dbReference type="EMBL" id="MQS00321.1"/>
    </source>
</evidence>
<evidence type="ECO:0000313" key="1">
    <source>
        <dbReference type="EMBL" id="MBB1251842.1"/>
    </source>
</evidence>
<dbReference type="Proteomes" id="UP000525686">
    <property type="component" value="Unassembled WGS sequence"/>
</dbReference>